<dbReference type="Proteomes" id="UP000000714">
    <property type="component" value="Segment"/>
</dbReference>
<sequence>MTPKVRVLVKPRFRFWVPWKYVTSNWNVLSENREDAAIFQDNSLYKVEDFYFFSRLDYEVVPSRRDNKD</sequence>
<dbReference type="KEGG" id="vg:5602026"/>
<evidence type="ECO:0000313" key="2">
    <source>
        <dbReference type="Proteomes" id="UP000000714"/>
    </source>
</evidence>
<gene>
    <name evidence="1" type="ORF">KSY1p114</name>
</gene>
<accession>A6MAH9</accession>
<name>A6MAH9_9CAUD</name>
<dbReference type="GeneID" id="5602026"/>
<keyword evidence="2" id="KW-1185">Reference proteome</keyword>
<dbReference type="RefSeq" id="YP_001469113.1">
    <property type="nucleotide sequence ID" value="NC_009817.1"/>
</dbReference>
<reference evidence="1 2" key="1">
    <citation type="journal article" date="2007" name="Virology">
        <title>KSY1, a lactococcal phage with a T7-like transcription.</title>
        <authorList>
            <person name="Chopin A."/>
            <person name="Deveau H."/>
            <person name="Ehrlich S.D."/>
            <person name="Moineau S."/>
            <person name="Chopin M.C."/>
        </authorList>
    </citation>
    <scope>NUCLEOTIDE SEQUENCE</scope>
</reference>
<protein>
    <submittedName>
        <fullName evidence="1">Gp114</fullName>
    </submittedName>
</protein>
<evidence type="ECO:0000313" key="1">
    <source>
        <dbReference type="EMBL" id="ABG21657.1"/>
    </source>
</evidence>
<dbReference type="EMBL" id="DQ535032">
    <property type="protein sequence ID" value="ABG21657.1"/>
    <property type="molecule type" value="Genomic_DNA"/>
</dbReference>
<proteinExistence type="predicted"/>
<organism evidence="1 2">
    <name type="scientific">Lactococcus phage KSY1</name>
    <dbReference type="NCBI Taxonomy" id="2913972"/>
    <lineage>
        <taxon>Viruses</taxon>
        <taxon>Duplodnaviria</taxon>
        <taxon>Heunggongvirae</taxon>
        <taxon>Uroviricota</taxon>
        <taxon>Caudoviricetes</taxon>
        <taxon>Chopinvirus</taxon>
        <taxon>Chopinvirus KSY1</taxon>
    </lineage>
</organism>